<dbReference type="Gene3D" id="1.20.1560.10">
    <property type="entry name" value="ABC transporter type 1, transmembrane domain"/>
    <property type="match status" value="1"/>
</dbReference>
<dbReference type="GO" id="GO:0140359">
    <property type="term" value="F:ABC-type transporter activity"/>
    <property type="evidence" value="ECO:0007669"/>
    <property type="project" value="InterPro"/>
</dbReference>
<dbReference type="SMART" id="SM00382">
    <property type="entry name" value="AAA"/>
    <property type="match status" value="1"/>
</dbReference>
<evidence type="ECO:0000259" key="8">
    <source>
        <dbReference type="PROSITE" id="PS50893"/>
    </source>
</evidence>
<dbReference type="InterPro" id="IPR011527">
    <property type="entry name" value="ABC1_TM_dom"/>
</dbReference>
<keyword evidence="6 7" id="KW-0472">Membrane</keyword>
<feature type="transmembrane region" description="Helical" evidence="7">
    <location>
        <begin position="7"/>
        <end position="30"/>
    </location>
</feature>
<feature type="transmembrane region" description="Helical" evidence="7">
    <location>
        <begin position="125"/>
        <end position="147"/>
    </location>
</feature>
<name>A0A6H0SJG7_9MICC</name>
<dbReference type="InterPro" id="IPR027417">
    <property type="entry name" value="P-loop_NTPase"/>
</dbReference>
<dbReference type="GO" id="GO:0034040">
    <property type="term" value="F:ATPase-coupled lipid transmembrane transporter activity"/>
    <property type="evidence" value="ECO:0007669"/>
    <property type="project" value="TreeGrafter"/>
</dbReference>
<feature type="domain" description="ABC transporter" evidence="8">
    <location>
        <begin position="328"/>
        <end position="559"/>
    </location>
</feature>
<dbReference type="InterPro" id="IPR003593">
    <property type="entry name" value="AAA+_ATPase"/>
</dbReference>
<dbReference type="PROSITE" id="PS50929">
    <property type="entry name" value="ABC_TM1F"/>
    <property type="match status" value="1"/>
</dbReference>
<keyword evidence="2 7" id="KW-0812">Transmembrane</keyword>
<dbReference type="EMBL" id="CP032549">
    <property type="protein sequence ID" value="QIV86485.1"/>
    <property type="molecule type" value="Genomic_DNA"/>
</dbReference>
<comment type="subcellular location">
    <subcellularLocation>
        <location evidence="1">Cell membrane</location>
        <topology evidence="1">Multi-pass membrane protein</topology>
    </subcellularLocation>
</comment>
<feature type="transmembrane region" description="Helical" evidence="7">
    <location>
        <begin position="153"/>
        <end position="173"/>
    </location>
</feature>
<dbReference type="PROSITE" id="PS00211">
    <property type="entry name" value="ABC_TRANSPORTER_1"/>
    <property type="match status" value="1"/>
</dbReference>
<evidence type="ECO:0000256" key="5">
    <source>
        <dbReference type="ARBA" id="ARBA00022989"/>
    </source>
</evidence>
<dbReference type="Proteomes" id="UP000502331">
    <property type="component" value="Chromosome"/>
</dbReference>
<organism evidence="10 11">
    <name type="scientific">Glutamicibacter mishrai</name>
    <dbReference type="NCBI Taxonomy" id="1775880"/>
    <lineage>
        <taxon>Bacteria</taxon>
        <taxon>Bacillati</taxon>
        <taxon>Actinomycetota</taxon>
        <taxon>Actinomycetes</taxon>
        <taxon>Micrococcales</taxon>
        <taxon>Micrococcaceae</taxon>
        <taxon>Glutamicibacter</taxon>
    </lineage>
</organism>
<feature type="transmembrane region" description="Helical" evidence="7">
    <location>
        <begin position="50"/>
        <end position="72"/>
    </location>
</feature>
<evidence type="ECO:0000256" key="4">
    <source>
        <dbReference type="ARBA" id="ARBA00022840"/>
    </source>
</evidence>
<keyword evidence="4 10" id="KW-0067">ATP-binding</keyword>
<feature type="transmembrane region" description="Helical" evidence="7">
    <location>
        <begin position="234"/>
        <end position="257"/>
    </location>
</feature>
<sequence length="580" mass="61659">MRRVFGIFSAATAIVVALSLIAAAGTAGLVVLLGQGFDRLNTGASLDSQWYIGVVGELLALLVATFLIPIVISHDSQALTSFHRSKLLKHYLSIGPLAVRRAGEGELVHAAMDSVERSVKYRSSFIGPASAAVATPVLILIFIALFIDPLSAILLLIPTAFVPVIVVGFQRRFGGANGEYRRAQGILSATFLDALRSLNMLKLNGGSTWMGKAINAATERVRQQVMKLLARNQLILLVIDSSFAVLLLAIASLLAWWRASSGAITPGSAVALVILSYLMLAPVNYVGSFFYIGMTGKASEKKLAEIEEIPMHASMANPLRVNLGTNGLFIENLSASYNGTEKALEDINLQFPVGSRTAIIGASGSGKSSLIRVLQGQLESTSGLIHDGRQPMGPATLKANSAVVEQHATLFGVSLRENLQLSAPAATDEQLLEAITQVGMDSWFHAQPQGLDQLLGEGGARLSGGQAQRLSLARALLANRPILLLDEPTSALDVHSEAGIIQTLRDLDPSTTIITVTHRLGLLSDYDRVVVMDHGRVIQAGAREELLGQPGYLKDAVEKLNQRTSQLQSGGLSSLGEGQA</sequence>
<feature type="domain" description="ABC transmembrane type-1" evidence="9">
    <location>
        <begin position="13"/>
        <end position="295"/>
    </location>
</feature>
<dbReference type="GO" id="GO:0016887">
    <property type="term" value="F:ATP hydrolysis activity"/>
    <property type="evidence" value="ECO:0007669"/>
    <property type="project" value="InterPro"/>
</dbReference>
<protein>
    <submittedName>
        <fullName evidence="10">ATP-binding cassette domain-containing protein</fullName>
    </submittedName>
</protein>
<dbReference type="GO" id="GO:0005524">
    <property type="term" value="F:ATP binding"/>
    <property type="evidence" value="ECO:0007669"/>
    <property type="project" value="UniProtKB-KW"/>
</dbReference>
<evidence type="ECO:0000313" key="10">
    <source>
        <dbReference type="EMBL" id="QIV86485.1"/>
    </source>
</evidence>
<accession>A0A6H0SJG7</accession>
<dbReference type="InterPro" id="IPR036640">
    <property type="entry name" value="ABC1_TM_sf"/>
</dbReference>
<dbReference type="InterPro" id="IPR017871">
    <property type="entry name" value="ABC_transporter-like_CS"/>
</dbReference>
<dbReference type="PANTHER" id="PTHR24221">
    <property type="entry name" value="ATP-BINDING CASSETTE SUB-FAMILY B"/>
    <property type="match status" value="1"/>
</dbReference>
<gene>
    <name evidence="10" type="ORF">D3791_04705</name>
</gene>
<feature type="transmembrane region" description="Helical" evidence="7">
    <location>
        <begin position="269"/>
        <end position="292"/>
    </location>
</feature>
<dbReference type="Gene3D" id="3.40.50.300">
    <property type="entry name" value="P-loop containing nucleotide triphosphate hydrolases"/>
    <property type="match status" value="1"/>
</dbReference>
<evidence type="ECO:0000256" key="3">
    <source>
        <dbReference type="ARBA" id="ARBA00022741"/>
    </source>
</evidence>
<evidence type="ECO:0000256" key="1">
    <source>
        <dbReference type="ARBA" id="ARBA00004651"/>
    </source>
</evidence>
<evidence type="ECO:0000256" key="7">
    <source>
        <dbReference type="SAM" id="Phobius"/>
    </source>
</evidence>
<evidence type="ECO:0000313" key="11">
    <source>
        <dbReference type="Proteomes" id="UP000502331"/>
    </source>
</evidence>
<evidence type="ECO:0000256" key="2">
    <source>
        <dbReference type="ARBA" id="ARBA00022692"/>
    </source>
</evidence>
<dbReference type="AlphaFoldDB" id="A0A6H0SJG7"/>
<dbReference type="PROSITE" id="PS50893">
    <property type="entry name" value="ABC_TRANSPORTER_2"/>
    <property type="match status" value="1"/>
</dbReference>
<reference evidence="10 11" key="1">
    <citation type="submission" date="2018-09" db="EMBL/GenBank/DDBJ databases">
        <title>Glutamicibacter mishrai S5-52T (LMG 29155T = KCTC 39846T).</title>
        <authorList>
            <person name="Das S.K."/>
        </authorList>
    </citation>
    <scope>NUCLEOTIDE SEQUENCE [LARGE SCALE GENOMIC DNA]</scope>
    <source>
        <strain evidence="10 11">S5-52</strain>
    </source>
</reference>
<evidence type="ECO:0000259" key="9">
    <source>
        <dbReference type="PROSITE" id="PS50929"/>
    </source>
</evidence>
<dbReference type="SUPFAM" id="SSF52540">
    <property type="entry name" value="P-loop containing nucleoside triphosphate hydrolases"/>
    <property type="match status" value="1"/>
</dbReference>
<keyword evidence="11" id="KW-1185">Reference proteome</keyword>
<evidence type="ECO:0000256" key="6">
    <source>
        <dbReference type="ARBA" id="ARBA00023136"/>
    </source>
</evidence>
<dbReference type="GO" id="GO:0005886">
    <property type="term" value="C:plasma membrane"/>
    <property type="evidence" value="ECO:0007669"/>
    <property type="project" value="UniProtKB-SubCell"/>
</dbReference>
<dbReference type="PANTHER" id="PTHR24221:SF614">
    <property type="entry name" value="GLUTATHIONE_L-CYSTEINE TRANSPORT SYSTEM ATP-BINDING_PERMEASE PROTEIN CYDC"/>
    <property type="match status" value="1"/>
</dbReference>
<dbReference type="RefSeq" id="WP_172511418.1">
    <property type="nucleotide sequence ID" value="NZ_CP032549.1"/>
</dbReference>
<dbReference type="SUPFAM" id="SSF90123">
    <property type="entry name" value="ABC transporter transmembrane region"/>
    <property type="match status" value="1"/>
</dbReference>
<dbReference type="Pfam" id="PF00005">
    <property type="entry name" value="ABC_tran"/>
    <property type="match status" value="1"/>
</dbReference>
<keyword evidence="3" id="KW-0547">Nucleotide-binding</keyword>
<proteinExistence type="predicted"/>
<dbReference type="InterPro" id="IPR039421">
    <property type="entry name" value="Type_1_exporter"/>
</dbReference>
<dbReference type="InterPro" id="IPR003439">
    <property type="entry name" value="ABC_transporter-like_ATP-bd"/>
</dbReference>
<keyword evidence="5 7" id="KW-1133">Transmembrane helix</keyword>
<dbReference type="Pfam" id="PF00664">
    <property type="entry name" value="ABC_membrane"/>
    <property type="match status" value="1"/>
</dbReference>